<keyword evidence="2" id="KW-1185">Reference proteome</keyword>
<dbReference type="Proteomes" id="UP001276659">
    <property type="component" value="Unassembled WGS sequence"/>
</dbReference>
<sequence length="561" mass="64192">MANISMDVASLVCEEVKSPKISCFMRLTNLSKVYRSGTKPDLLALAGVSVLWDGAVRPWLYRSITLEFGSTETLGTARLIKSLLHSADQRYTYRNYVQFLEITMQSPGTGDHNRRRLQPNVLKAIIRLVAMLPNLKSFRWTVREPMPEALLKALRSHPHLAECTALLTFWGLNEERVYMENLGAKDDITALAVEYRPRQVVDRSHIAELLAYHKQLLLALPSLKELRFSCRDLCASRFHDVIQMDWGEQIPPVEYLSLDHYQFPGSHRGLQHHINTSNLRRLTLTDCEYFDSLLPELSRRVQLKEFTLWRPTYYWRHVNNQYFRLIQFLKKQTHLEVLDLEHVGLLRSVIPLIISGKPLQSLRFHDFEDKLCAIRVGEIAEPVKILKSVDATTLYQIAVACPELTSLFIDLTQVDIKTTSDALNALASNFSALEYLEITTVFNKLAIDPNHRQMTDDRVYHIAFAVWPATLTKLRIKVETIVGDPKIRGDTGSWLVTRDCMTGDLTVVDEVTAAKERKVRAWTRALGPVSSSLPKENIDDWEKTLKKRMESAGARALKALK</sequence>
<organism evidence="1 2">
    <name type="scientific">Lepraria neglecta</name>
    <dbReference type="NCBI Taxonomy" id="209136"/>
    <lineage>
        <taxon>Eukaryota</taxon>
        <taxon>Fungi</taxon>
        <taxon>Dikarya</taxon>
        <taxon>Ascomycota</taxon>
        <taxon>Pezizomycotina</taxon>
        <taxon>Lecanoromycetes</taxon>
        <taxon>OSLEUM clade</taxon>
        <taxon>Lecanoromycetidae</taxon>
        <taxon>Lecanorales</taxon>
        <taxon>Lecanorineae</taxon>
        <taxon>Stereocaulaceae</taxon>
        <taxon>Lepraria</taxon>
    </lineage>
</organism>
<proteinExistence type="predicted"/>
<dbReference type="Gene3D" id="3.80.10.10">
    <property type="entry name" value="Ribonuclease Inhibitor"/>
    <property type="match status" value="1"/>
</dbReference>
<name>A0AAD9ZAA1_9LECA</name>
<evidence type="ECO:0000313" key="2">
    <source>
        <dbReference type="Proteomes" id="UP001276659"/>
    </source>
</evidence>
<dbReference type="AlphaFoldDB" id="A0AAD9ZAA1"/>
<dbReference type="EMBL" id="JASNWA010000006">
    <property type="protein sequence ID" value="KAK3174305.1"/>
    <property type="molecule type" value="Genomic_DNA"/>
</dbReference>
<dbReference type="SUPFAM" id="SSF52047">
    <property type="entry name" value="RNI-like"/>
    <property type="match status" value="1"/>
</dbReference>
<reference evidence="1" key="1">
    <citation type="submission" date="2022-11" db="EMBL/GenBank/DDBJ databases">
        <title>Chromosomal genome sequence assembly and mating type (MAT) locus characterization of the leprose asexual lichenized fungus Lepraria neglecta (Nyl.) Erichsen.</title>
        <authorList>
            <person name="Allen J.L."/>
            <person name="Pfeffer B."/>
        </authorList>
    </citation>
    <scope>NUCLEOTIDE SEQUENCE</scope>
    <source>
        <strain evidence="1">Allen 5258</strain>
    </source>
</reference>
<comment type="caution">
    <text evidence="1">The sequence shown here is derived from an EMBL/GenBank/DDBJ whole genome shotgun (WGS) entry which is preliminary data.</text>
</comment>
<dbReference type="InterPro" id="IPR032675">
    <property type="entry name" value="LRR_dom_sf"/>
</dbReference>
<evidence type="ECO:0000313" key="1">
    <source>
        <dbReference type="EMBL" id="KAK3174305.1"/>
    </source>
</evidence>
<accession>A0AAD9ZAA1</accession>
<gene>
    <name evidence="1" type="ORF">OEA41_001549</name>
</gene>
<protein>
    <submittedName>
        <fullName evidence="1">Uncharacterized protein</fullName>
    </submittedName>
</protein>